<evidence type="ECO:0000313" key="2">
    <source>
        <dbReference type="Proteomes" id="UP001078443"/>
    </source>
</evidence>
<organism evidence="1 2">
    <name type="scientific">Clostridium aestuarii</name>
    <dbReference type="NCBI Taxonomy" id="338193"/>
    <lineage>
        <taxon>Bacteria</taxon>
        <taxon>Bacillati</taxon>
        <taxon>Bacillota</taxon>
        <taxon>Clostridia</taxon>
        <taxon>Eubacteriales</taxon>
        <taxon>Clostridiaceae</taxon>
        <taxon>Clostridium</taxon>
    </lineage>
</organism>
<reference evidence="1" key="1">
    <citation type="submission" date="2022-12" db="EMBL/GenBank/DDBJ databases">
        <authorList>
            <person name="Wang J."/>
        </authorList>
    </citation>
    <scope>NUCLEOTIDE SEQUENCE</scope>
    <source>
        <strain evidence="1">HY-45-18</strain>
    </source>
</reference>
<evidence type="ECO:0000313" key="1">
    <source>
        <dbReference type="EMBL" id="MCY6484704.1"/>
    </source>
</evidence>
<accession>A0ABT4D0E2</accession>
<proteinExistence type="predicted"/>
<comment type="caution">
    <text evidence="1">The sequence shown here is derived from an EMBL/GenBank/DDBJ whole genome shotgun (WGS) entry which is preliminary data.</text>
</comment>
<dbReference type="RefSeq" id="WP_268041004.1">
    <property type="nucleotide sequence ID" value="NZ_JAPQER010000003.1"/>
</dbReference>
<protein>
    <submittedName>
        <fullName evidence="1">Uncharacterized protein</fullName>
    </submittedName>
</protein>
<sequence>MKNKILPILGAVLLILNIKMYLDINEINKGLGRVDNHIDWVSNSVNDIKSNVSNTMRKIYNENQWLYNHSCSIKDISKDLENVTFTLKWSLRNLTTGSKVYLLYGEEGEESNEVDKWNEILAEDLENLNYKVNLTLPYKKNYQFKVVAKNNKSMISERLTEIDFLSRLNDRINIHAEPHEKTSADNHVNLGFDVSIENRYNFGYRDKELENLALNIDDNLLKLKNIKIKVYSNDKLKNEFDILKDGKIMDKDAKIQQPFKYAPEDIKIEEISCYKNVEYYSVEESVEKIEVIVEDYMGRTYTKMSHGM</sequence>
<gene>
    <name evidence="1" type="ORF">OW763_10160</name>
</gene>
<name>A0ABT4D0E2_9CLOT</name>
<dbReference type="Proteomes" id="UP001078443">
    <property type="component" value="Unassembled WGS sequence"/>
</dbReference>
<keyword evidence="2" id="KW-1185">Reference proteome</keyword>
<dbReference type="EMBL" id="JAPQER010000003">
    <property type="protein sequence ID" value="MCY6484704.1"/>
    <property type="molecule type" value="Genomic_DNA"/>
</dbReference>